<dbReference type="InterPro" id="IPR017853">
    <property type="entry name" value="GH"/>
</dbReference>
<accession>A0ABP7F290</accession>
<keyword evidence="2" id="KW-1185">Reference proteome</keyword>
<dbReference type="SUPFAM" id="SSF51445">
    <property type="entry name" value="(Trans)glycosidases"/>
    <property type="match status" value="1"/>
</dbReference>
<evidence type="ECO:0008006" key="3">
    <source>
        <dbReference type="Google" id="ProtNLM"/>
    </source>
</evidence>
<organism evidence="1 2">
    <name type="scientific">Salinicoccus jeotgali</name>
    <dbReference type="NCBI Taxonomy" id="381634"/>
    <lineage>
        <taxon>Bacteria</taxon>
        <taxon>Bacillati</taxon>
        <taxon>Bacillota</taxon>
        <taxon>Bacilli</taxon>
        <taxon>Bacillales</taxon>
        <taxon>Staphylococcaceae</taxon>
        <taxon>Salinicoccus</taxon>
    </lineage>
</organism>
<evidence type="ECO:0000313" key="1">
    <source>
        <dbReference type="EMBL" id="GAA3729883.1"/>
    </source>
</evidence>
<evidence type="ECO:0000313" key="2">
    <source>
        <dbReference type="Proteomes" id="UP001500920"/>
    </source>
</evidence>
<dbReference type="RefSeq" id="WP_344703629.1">
    <property type="nucleotide sequence ID" value="NZ_BAABCK010000063.1"/>
</dbReference>
<dbReference type="Proteomes" id="UP001500920">
    <property type="component" value="Unassembled WGS sequence"/>
</dbReference>
<name>A0ABP7F290_9STAP</name>
<dbReference type="Gene3D" id="3.20.20.80">
    <property type="entry name" value="Glycosidases"/>
    <property type="match status" value="2"/>
</dbReference>
<reference evidence="2" key="1">
    <citation type="journal article" date="2019" name="Int. J. Syst. Evol. Microbiol.">
        <title>The Global Catalogue of Microorganisms (GCM) 10K type strain sequencing project: providing services to taxonomists for standard genome sequencing and annotation.</title>
        <authorList>
            <consortium name="The Broad Institute Genomics Platform"/>
            <consortium name="The Broad Institute Genome Sequencing Center for Infectious Disease"/>
            <person name="Wu L."/>
            <person name="Ma J."/>
        </authorList>
    </citation>
    <scope>NUCLEOTIDE SEQUENCE [LARGE SCALE GENOMIC DNA]</scope>
    <source>
        <strain evidence="2">JCM 16981</strain>
    </source>
</reference>
<comment type="caution">
    <text evidence="1">The sequence shown here is derived from an EMBL/GenBank/DDBJ whole genome shotgun (WGS) entry which is preliminary data.</text>
</comment>
<dbReference type="EMBL" id="BAABCK010000063">
    <property type="protein sequence ID" value="GAA3729883.1"/>
    <property type="molecule type" value="Genomic_DNA"/>
</dbReference>
<gene>
    <name evidence="1" type="ORF">GCM10022378_17970</name>
</gene>
<proteinExistence type="predicted"/>
<protein>
    <recommendedName>
        <fullName evidence="3">Family 2 glycosyl transferase</fullName>
    </recommendedName>
</protein>
<sequence>MKKYLVILLLVVIGVTVAYSLSFNKEKEEHEMQPARVSDDRFEINTPEGWEEITIKGVNMGMAKPGYFPGEAAIEEEEYARWFEQIGEMGANTIRVYTLHPPAFYNALHRYNKKNENRPLYIMHGLWADEKKMHEGKDAYKTELNEEFDQDIKNVVDAVHGNGEIEEEPGKASGNYRKDISPYVIGWVMGVEWYPPFVIGTNEKHQDIGDYDGEFYSTDGASPFEHWLAKKMDFITSYENGNYGTARPMSFTNWVTTDILDHPSDSSDMEDKVSVDPNVIYTKGLMENVGQYASYHIYPYYPDFLNYDEKYVNFKDHRGEYNNYAGYLDEMKERHRLLILVAEFGVPASRGLTHRNPFGLNQGFHSEKEQGEIVARLFEDIMHADMMGGLIFTWQDEWFKRTWNTMDYDDPDRRPFWSNAQTNEQQFGLLSFDTHKIKVDGKPSDWSNDSLYKGDGQLQSLAMDHDERYLYLKIEHAPEMKGQIEVALDVVPGQGNTDLNQGLKADSGVDFLVKLNEGTSRVVVDDYYDFFNFQYGHTLNMIEGGEKPSVDSGVFNTIKLALNKEYHLPDRGETLPFESHETGKLREGNGNPEAEAYDALADYNWNRSDGIVEVRLPWQLIGARDPSQHKFIGNIVEEGLDASQTIKGIKVGVVAIEDDRIIDGLPRLQEKMLSLQAMYKWKAWDMPDSKERLKSSYYILKETFDEY</sequence>